<dbReference type="AlphaFoldDB" id="A0AAD1YBH8"/>
<proteinExistence type="predicted"/>
<reference evidence="1" key="1">
    <citation type="submission" date="2023-07" db="EMBL/GenBank/DDBJ databases">
        <authorList>
            <consortium name="AG Swart"/>
            <person name="Singh M."/>
            <person name="Singh A."/>
            <person name="Seah K."/>
            <person name="Emmerich C."/>
        </authorList>
    </citation>
    <scope>NUCLEOTIDE SEQUENCE</scope>
    <source>
        <strain evidence="1">DP1</strain>
    </source>
</reference>
<evidence type="ECO:0000313" key="1">
    <source>
        <dbReference type="EMBL" id="CAI2387721.1"/>
    </source>
</evidence>
<dbReference type="Proteomes" id="UP001295684">
    <property type="component" value="Unassembled WGS sequence"/>
</dbReference>
<name>A0AAD1YBH8_EUPCR</name>
<accession>A0AAD1YBH8</accession>
<protein>
    <submittedName>
        <fullName evidence="1">Uncharacterized protein</fullName>
    </submittedName>
</protein>
<gene>
    <name evidence="1" type="ORF">ECRASSUSDP1_LOCUS29355</name>
</gene>
<dbReference type="EMBL" id="CAMPGE010030212">
    <property type="protein sequence ID" value="CAI2387721.1"/>
    <property type="molecule type" value="Genomic_DNA"/>
</dbReference>
<sequence length="556" mass="66516">MIFVRLINHREIADMSHWKEVDSCFICDRSHYTVIRFESILEYLEELPKTVNKAEEALIMRYVKHHNPLFYELEVGNLEENTTYICGTHTDWKIKKMHDFDNLSQLLRNDEDSEDSDQEIIQPQQTLLAYRHEMDHNICGYNKLRDESSYKIHHVPDLGRRAHLIETELTFCQASFITPGMHACVIFYTTLEKKFKEIFYKFHVPIRKEDIQIRKRKLKVVEKYRKFDKNTSVFKEWKEDNPTIITKTLINDIKYWKVPNMIRDKKEYEGVIQVLLKYLPKLKHIYIDLISSSEYPLISRFDFFKYAEQIGIIDEKLPGPELGTLFVATNYEIEKREDLNSKLELCRYEFYEILVRIANDRYKKHGDVATYAEALEHLIQHNILPYSFPKPWKEFRDKILWTLEVNDIFQVNIDSLREINNKMSLEKCIDLMTNKINSGLNLFQVTHCFGMSRMTIMDEMRKPVSIHLKLTEFLEFIGRCANLMEFNKENSDSESEKEEELKEEAPVTFLDKLHRLLKLILMAHHKELKEPIEDEFYEYESEFISNDNISDFNYKP</sequence>
<organism evidence="1 2">
    <name type="scientific">Euplotes crassus</name>
    <dbReference type="NCBI Taxonomy" id="5936"/>
    <lineage>
        <taxon>Eukaryota</taxon>
        <taxon>Sar</taxon>
        <taxon>Alveolata</taxon>
        <taxon>Ciliophora</taxon>
        <taxon>Intramacronucleata</taxon>
        <taxon>Spirotrichea</taxon>
        <taxon>Hypotrichia</taxon>
        <taxon>Euplotida</taxon>
        <taxon>Euplotidae</taxon>
        <taxon>Moneuplotes</taxon>
    </lineage>
</organism>
<comment type="caution">
    <text evidence="1">The sequence shown here is derived from an EMBL/GenBank/DDBJ whole genome shotgun (WGS) entry which is preliminary data.</text>
</comment>
<evidence type="ECO:0000313" key="2">
    <source>
        <dbReference type="Proteomes" id="UP001295684"/>
    </source>
</evidence>
<keyword evidence="2" id="KW-1185">Reference proteome</keyword>